<evidence type="ECO:0000256" key="2">
    <source>
        <dbReference type="ARBA" id="ARBA00035112"/>
    </source>
</evidence>
<dbReference type="GO" id="GO:0043386">
    <property type="term" value="P:mycotoxin biosynthetic process"/>
    <property type="evidence" value="ECO:0007669"/>
    <property type="project" value="InterPro"/>
</dbReference>
<evidence type="ECO:0000313" key="4">
    <source>
        <dbReference type="EMBL" id="KAK2616559.1"/>
    </source>
</evidence>
<keyword evidence="3" id="KW-0812">Transmembrane</keyword>
<dbReference type="Pfam" id="PF11807">
    <property type="entry name" value="UstYa"/>
    <property type="match status" value="1"/>
</dbReference>
<organism evidence="4 5">
    <name type="scientific">Conoideocrella luteorostrata</name>
    <dbReference type="NCBI Taxonomy" id="1105319"/>
    <lineage>
        <taxon>Eukaryota</taxon>
        <taxon>Fungi</taxon>
        <taxon>Dikarya</taxon>
        <taxon>Ascomycota</taxon>
        <taxon>Pezizomycotina</taxon>
        <taxon>Sordariomycetes</taxon>
        <taxon>Hypocreomycetidae</taxon>
        <taxon>Hypocreales</taxon>
        <taxon>Clavicipitaceae</taxon>
        <taxon>Conoideocrella</taxon>
    </lineage>
</organism>
<comment type="pathway">
    <text evidence="1">Mycotoxin biosynthesis.</text>
</comment>
<keyword evidence="3" id="KW-0472">Membrane</keyword>
<reference evidence="4" key="1">
    <citation type="submission" date="2023-06" db="EMBL/GenBank/DDBJ databases">
        <title>Conoideocrella luteorostrata (Hypocreales: Clavicipitaceae), a potential biocontrol fungus for elongate hemlock scale in United States Christmas tree production areas.</title>
        <authorList>
            <person name="Barrett H."/>
            <person name="Lovett B."/>
            <person name="Macias A.M."/>
            <person name="Stajich J.E."/>
            <person name="Kasson M.T."/>
        </authorList>
    </citation>
    <scope>NUCLEOTIDE SEQUENCE</scope>
    <source>
        <strain evidence="4">ARSEF 14590</strain>
    </source>
</reference>
<keyword evidence="5" id="KW-1185">Reference proteome</keyword>
<keyword evidence="3" id="KW-1133">Transmembrane helix</keyword>
<dbReference type="PANTHER" id="PTHR33365">
    <property type="entry name" value="YALI0B05434P"/>
    <property type="match status" value="1"/>
</dbReference>
<comment type="caution">
    <text evidence="4">The sequence shown here is derived from an EMBL/GenBank/DDBJ whole genome shotgun (WGS) entry which is preliminary data.</text>
</comment>
<name>A0AAJ0D1P2_9HYPO</name>
<dbReference type="PANTHER" id="PTHR33365:SF4">
    <property type="entry name" value="CYCLOCHLOROTINE BIOSYNTHESIS PROTEIN O"/>
    <property type="match status" value="1"/>
</dbReference>
<feature type="transmembrane region" description="Helical" evidence="3">
    <location>
        <begin position="45"/>
        <end position="67"/>
    </location>
</feature>
<protein>
    <recommendedName>
        <fullName evidence="6">Cyclochlorotine biosynthesis protein O</fullName>
    </recommendedName>
</protein>
<dbReference type="AlphaFoldDB" id="A0AAJ0D1P2"/>
<evidence type="ECO:0000313" key="5">
    <source>
        <dbReference type="Proteomes" id="UP001251528"/>
    </source>
</evidence>
<evidence type="ECO:0008006" key="6">
    <source>
        <dbReference type="Google" id="ProtNLM"/>
    </source>
</evidence>
<evidence type="ECO:0000256" key="3">
    <source>
        <dbReference type="SAM" id="Phobius"/>
    </source>
</evidence>
<accession>A0AAJ0D1P2</accession>
<sequence length="275" mass="31676">MPMQTLRYERLESAEPHRPVARGMPTEVRLPSYLDPTWTRKQARLAFFGNIIILLTSIFILLVSIVWRSSPSEMACAKKVSPYSPIWETIEFWEDNFVNYFNHSTVYRGPPTLERELAWDKLWYNHLISVDAAGVEALNQTQAGRHVEIIGSDPANPRYGAVPEVFHQLHCLNIIRQYTWPLKMFDKSWGRLVPSLGDRVASRMHVDHCIETLRLSLMCYSDITPLLFLYDASSPLGSKIDFNSHHKCRNFSKVVDYVADYGVEIPMDRSKMAGL</sequence>
<dbReference type="EMBL" id="JASWJB010000005">
    <property type="protein sequence ID" value="KAK2616559.1"/>
    <property type="molecule type" value="Genomic_DNA"/>
</dbReference>
<gene>
    <name evidence="4" type="ORF">QQS21_000602</name>
</gene>
<proteinExistence type="inferred from homology"/>
<dbReference type="InterPro" id="IPR021765">
    <property type="entry name" value="UstYa-like"/>
</dbReference>
<evidence type="ECO:0000256" key="1">
    <source>
        <dbReference type="ARBA" id="ARBA00004685"/>
    </source>
</evidence>
<dbReference type="Proteomes" id="UP001251528">
    <property type="component" value="Unassembled WGS sequence"/>
</dbReference>
<comment type="similarity">
    <text evidence="2">Belongs to the ustYa family.</text>
</comment>